<keyword evidence="1" id="KW-1133">Transmembrane helix</keyword>
<dbReference type="Proteomes" id="UP000651010">
    <property type="component" value="Unassembled WGS sequence"/>
</dbReference>
<protein>
    <recommendedName>
        <fullName evidence="4">DUF4175 domain-containing protein</fullName>
    </recommendedName>
</protein>
<evidence type="ECO:0000313" key="2">
    <source>
        <dbReference type="EMBL" id="MBE1161711.1"/>
    </source>
</evidence>
<feature type="transmembrane region" description="Helical" evidence="1">
    <location>
        <begin position="41"/>
        <end position="59"/>
    </location>
</feature>
<keyword evidence="3" id="KW-1185">Reference proteome</keyword>
<name>A0ABR9GCC2_9GAMM</name>
<organism evidence="2 3">
    <name type="scientific">Dyella acidiphila</name>
    <dbReference type="NCBI Taxonomy" id="2775866"/>
    <lineage>
        <taxon>Bacteria</taxon>
        <taxon>Pseudomonadati</taxon>
        <taxon>Pseudomonadota</taxon>
        <taxon>Gammaproteobacteria</taxon>
        <taxon>Lysobacterales</taxon>
        <taxon>Rhodanobacteraceae</taxon>
        <taxon>Dyella</taxon>
    </lineage>
</organism>
<accession>A0ABR9GCC2</accession>
<reference evidence="2 3" key="1">
    <citation type="submission" date="2020-09" db="EMBL/GenBank/DDBJ databases">
        <title>Dyella sp. 7MK23 isolated from forest soil.</title>
        <authorList>
            <person name="Fu J."/>
        </authorList>
    </citation>
    <scope>NUCLEOTIDE SEQUENCE [LARGE SCALE GENOMIC DNA]</scope>
    <source>
        <strain evidence="2 3">7MK23</strain>
    </source>
</reference>
<proteinExistence type="predicted"/>
<keyword evidence="1" id="KW-0472">Membrane</keyword>
<sequence>MSRPETTRRGGRIWGVPTILAVLTVWGLLSALLGDRLLWKVIAWIALLIPVVVAAWCSLRRRRA</sequence>
<feature type="transmembrane region" description="Helical" evidence="1">
    <location>
        <begin position="12"/>
        <end position="29"/>
    </location>
</feature>
<evidence type="ECO:0000256" key="1">
    <source>
        <dbReference type="SAM" id="Phobius"/>
    </source>
</evidence>
<dbReference type="EMBL" id="JACZZA010000009">
    <property type="protein sequence ID" value="MBE1161711.1"/>
    <property type="molecule type" value="Genomic_DNA"/>
</dbReference>
<gene>
    <name evidence="2" type="ORF">IGX34_15105</name>
</gene>
<comment type="caution">
    <text evidence="2">The sequence shown here is derived from an EMBL/GenBank/DDBJ whole genome shotgun (WGS) entry which is preliminary data.</text>
</comment>
<keyword evidence="1" id="KW-0812">Transmembrane</keyword>
<evidence type="ECO:0000313" key="3">
    <source>
        <dbReference type="Proteomes" id="UP000651010"/>
    </source>
</evidence>
<dbReference type="RefSeq" id="WP_192556554.1">
    <property type="nucleotide sequence ID" value="NZ_JACZZA010000009.1"/>
</dbReference>
<evidence type="ECO:0008006" key="4">
    <source>
        <dbReference type="Google" id="ProtNLM"/>
    </source>
</evidence>